<protein>
    <submittedName>
        <fullName evidence="2">Putative ixodes 10 kDa peptide protein</fullName>
    </submittedName>
</protein>
<accession>A0A0K8RBV6</accession>
<evidence type="ECO:0000313" key="2">
    <source>
        <dbReference type="EMBL" id="JAA68622.1"/>
    </source>
</evidence>
<evidence type="ECO:0000256" key="1">
    <source>
        <dbReference type="SAM" id="SignalP"/>
    </source>
</evidence>
<keyword evidence="1" id="KW-0732">Signal</keyword>
<sequence length="115" mass="12467">MLLVVFAVVLILPALQSDGFLSGTLSPNDCMDLIDQGGKISCGLAGSDDIDDYDPDSCSLRCRGGANPSLPNGVCSGGGLNCTAFVKEDLRNWKQKLEKILHEVLKKWCKYYPKD</sequence>
<dbReference type="AlphaFoldDB" id="A0A0K8RBV6"/>
<name>A0A0K8RBV6_IXORI</name>
<organism evidence="2">
    <name type="scientific">Ixodes ricinus</name>
    <name type="common">Common tick</name>
    <name type="synonym">Acarus ricinus</name>
    <dbReference type="NCBI Taxonomy" id="34613"/>
    <lineage>
        <taxon>Eukaryota</taxon>
        <taxon>Metazoa</taxon>
        <taxon>Ecdysozoa</taxon>
        <taxon>Arthropoda</taxon>
        <taxon>Chelicerata</taxon>
        <taxon>Arachnida</taxon>
        <taxon>Acari</taxon>
        <taxon>Parasitiformes</taxon>
        <taxon>Ixodida</taxon>
        <taxon>Ixodoidea</taxon>
        <taxon>Ixodidae</taxon>
        <taxon>Ixodinae</taxon>
        <taxon>Ixodes</taxon>
    </lineage>
</organism>
<feature type="signal peptide" evidence="1">
    <location>
        <begin position="1"/>
        <end position="17"/>
    </location>
</feature>
<feature type="chain" id="PRO_5005516737" evidence="1">
    <location>
        <begin position="18"/>
        <end position="115"/>
    </location>
</feature>
<proteinExistence type="evidence at transcript level"/>
<dbReference type="EMBL" id="GADI01005186">
    <property type="protein sequence ID" value="JAA68622.1"/>
    <property type="molecule type" value="mRNA"/>
</dbReference>
<reference evidence="2" key="1">
    <citation type="submission" date="2012-12" db="EMBL/GenBank/DDBJ databases">
        <title>Identification and characterization of a phenylalanine ammonia-lyase gene family in Isatis indigotica Fort.</title>
        <authorList>
            <person name="Liu Q."/>
            <person name="Chen J."/>
            <person name="Zhou X."/>
            <person name="Di P."/>
            <person name="Xiao Y."/>
            <person name="Xuan H."/>
            <person name="Zhang L."/>
            <person name="Chen W."/>
        </authorList>
    </citation>
    <scope>NUCLEOTIDE SEQUENCE</scope>
    <source>
        <tissue evidence="2">Salivary gland</tissue>
    </source>
</reference>